<sequence>MSTGLFSWFRRKPKELLTLSKDERDYRQWRIDTFSSVSDRPLEEIERLMDSWVIDEAIQGVGNDPATKVYIPHPIWDDEYPFTRRAYGTYELACAEVKAVNGVMFDDLKDCE</sequence>
<keyword evidence="2" id="KW-1185">Reference proteome</keyword>
<dbReference type="EMBL" id="OK040790">
    <property type="protein sequence ID" value="UDL15864.1"/>
    <property type="molecule type" value="Genomic_DNA"/>
</dbReference>
<evidence type="ECO:0000313" key="2">
    <source>
        <dbReference type="Proteomes" id="UP000827768"/>
    </source>
</evidence>
<evidence type="ECO:0000313" key="1">
    <source>
        <dbReference type="EMBL" id="UDL15864.1"/>
    </source>
</evidence>
<dbReference type="RefSeq" id="YP_010755104.1">
    <property type="nucleotide sequence ID" value="NC_073468.1"/>
</dbReference>
<name>A0AAE8Y720_9CAUD</name>
<accession>A0AAE8Y720</accession>
<dbReference type="GeneID" id="80019713"/>
<gene>
    <name evidence="1" type="primary">73</name>
    <name evidence="1" type="ORF">SEA_PUMPERNICKEL_73</name>
</gene>
<protein>
    <submittedName>
        <fullName evidence="1">Uncharacterized protein</fullName>
    </submittedName>
</protein>
<dbReference type="Proteomes" id="UP000827768">
    <property type="component" value="Segment"/>
</dbReference>
<reference evidence="1" key="1">
    <citation type="submission" date="2021-09" db="EMBL/GenBank/DDBJ databases">
        <authorList>
            <person name="Andersen S.H."/>
            <person name="Beall E.A."/>
            <person name="Cappelle B."/>
            <person name="Falteisek K.J."/>
            <person name="Fenske B.A."/>
            <person name="Gansluckner N.W."/>
            <person name="Gilbertson S.M."/>
            <person name="Krings K.J."/>
            <person name="Mobeck M."/>
            <person name="Odeku J.O."/>
            <person name="Poncelet M.E."/>
            <person name="Rohr J.R."/>
            <person name="Rolands L."/>
            <person name="Whipple C.D."/>
            <person name="Whipple E.M."/>
            <person name="Spring A.M."/>
            <person name="Klyczek K."/>
            <person name="Garlena R.A."/>
            <person name="Russell D.A."/>
            <person name="Pope W.H."/>
            <person name="Jacobs-Sera D."/>
            <person name="Hatfull G.F."/>
        </authorList>
    </citation>
    <scope>NUCLEOTIDE SEQUENCE</scope>
</reference>
<dbReference type="KEGG" id="vg:80019713"/>
<organism evidence="1 2">
    <name type="scientific">Microbacterium phage Pumpernickel</name>
    <dbReference type="NCBI Taxonomy" id="2885983"/>
    <lineage>
        <taxon>Viruses</taxon>
        <taxon>Duplodnaviria</taxon>
        <taxon>Heunggongvirae</taxon>
        <taxon>Uroviricota</taxon>
        <taxon>Caudoviricetes</taxon>
        <taxon>Pumpernickelvirus</taxon>
        <taxon>Pumpernickelvirus pumpernickel</taxon>
    </lineage>
</organism>
<proteinExistence type="predicted"/>